<dbReference type="InterPro" id="IPR024084">
    <property type="entry name" value="IsoPropMal-DH-like_dom"/>
</dbReference>
<proteinExistence type="predicted"/>
<dbReference type="GO" id="GO:0046872">
    <property type="term" value="F:metal ion binding"/>
    <property type="evidence" value="ECO:0007669"/>
    <property type="project" value="UniProtKB-KW"/>
</dbReference>
<evidence type="ECO:0000256" key="1">
    <source>
        <dbReference type="ARBA" id="ARBA00022430"/>
    </source>
</evidence>
<dbReference type="GO" id="GO:0003862">
    <property type="term" value="F:3-isopropylmalate dehydrogenase activity"/>
    <property type="evidence" value="ECO:0007669"/>
    <property type="project" value="InterPro"/>
</dbReference>
<protein>
    <submittedName>
        <fullName evidence="9">3-isopropylmalate dehydrogenase</fullName>
    </submittedName>
</protein>
<dbReference type="GO" id="GO:0005829">
    <property type="term" value="C:cytosol"/>
    <property type="evidence" value="ECO:0007669"/>
    <property type="project" value="TreeGrafter"/>
</dbReference>
<evidence type="ECO:0000256" key="3">
    <source>
        <dbReference type="ARBA" id="ARBA00022723"/>
    </source>
</evidence>
<dbReference type="Proteomes" id="UP000005289">
    <property type="component" value="Chromosome"/>
</dbReference>
<organism evidence="9 10">
    <name type="scientific">Thioalkalivibrio paradoxus ARh 1</name>
    <dbReference type="NCBI Taxonomy" id="713585"/>
    <lineage>
        <taxon>Bacteria</taxon>
        <taxon>Pseudomonadati</taxon>
        <taxon>Pseudomonadota</taxon>
        <taxon>Gammaproteobacteria</taxon>
        <taxon>Chromatiales</taxon>
        <taxon>Ectothiorhodospiraceae</taxon>
        <taxon>Thioalkalivibrio</taxon>
    </lineage>
</organism>
<keyword evidence="1" id="KW-0432">Leucine biosynthesis</keyword>
<dbReference type="Pfam" id="PF00180">
    <property type="entry name" value="Iso_dh"/>
    <property type="match status" value="1"/>
</dbReference>
<evidence type="ECO:0000259" key="8">
    <source>
        <dbReference type="SMART" id="SM01329"/>
    </source>
</evidence>
<keyword evidence="5" id="KW-0560">Oxidoreductase</keyword>
<evidence type="ECO:0000313" key="9">
    <source>
        <dbReference type="EMBL" id="AHE98462.1"/>
    </source>
</evidence>
<dbReference type="InterPro" id="IPR004429">
    <property type="entry name" value="Isopropylmalate_DH"/>
</dbReference>
<dbReference type="PANTHER" id="PTHR42979">
    <property type="entry name" value="3-ISOPROPYLMALATE DEHYDROGENASE"/>
    <property type="match status" value="1"/>
</dbReference>
<sequence length="315" mass="33269">MTRHGASLSDEVIAFCEGVFADGGALFCGAGGDRFVYELRARFDLFCKFTPLCPHPVLSDSGALRPERLEGVDIVAVRENTGGMYLGEWSMEQAPAGGRTARHAFSYCEPQIARIVDVAARLAQTRRGRVTVTTKPGGVPAISTLWEEIASERCDAAGVHMQVLEIDNAVYQLIADPRQFDVVVSPNMFGDVMADGGAVLLGSRGMSFSGNFSPEGRGVFQTGHGAAHDLAGSDRANPVGQMLSLAMMLREAFGLDTEATCVEHAIADTLARGIRTPDIAGPGSTVVGTRDFGRAVGAALSARLEGREAAAHRAA</sequence>
<reference evidence="9 10" key="1">
    <citation type="submission" date="2013-12" db="EMBL/GenBank/DDBJ databases">
        <authorList>
            <consortium name="DOE Joint Genome Institute"/>
            <person name="Muyzer G."/>
            <person name="Huntemann M."/>
            <person name="Han J."/>
            <person name="Chen A."/>
            <person name="Kyrpides N."/>
            <person name="Mavromatis K."/>
            <person name="Markowitz V."/>
            <person name="Palaniappan K."/>
            <person name="Ivanova N."/>
            <person name="Schaumberg A."/>
            <person name="Pati A."/>
            <person name="Liolios K."/>
            <person name="Nordberg H.P."/>
            <person name="Cantor M.N."/>
            <person name="Hua S.X."/>
            <person name="Woyke T."/>
        </authorList>
    </citation>
    <scope>NUCLEOTIDE SEQUENCE [LARGE SCALE GENOMIC DNA]</scope>
    <source>
        <strain evidence="9 10">ARh 1</strain>
    </source>
</reference>
<dbReference type="SMART" id="SM01329">
    <property type="entry name" value="Iso_dh"/>
    <property type="match status" value="1"/>
</dbReference>
<accession>W0DMH0</accession>
<evidence type="ECO:0000313" key="10">
    <source>
        <dbReference type="Proteomes" id="UP000005289"/>
    </source>
</evidence>
<evidence type="ECO:0000256" key="4">
    <source>
        <dbReference type="ARBA" id="ARBA00022842"/>
    </source>
</evidence>
<evidence type="ECO:0000256" key="7">
    <source>
        <dbReference type="ARBA" id="ARBA00023304"/>
    </source>
</evidence>
<keyword evidence="2" id="KW-0028">Amino-acid biosynthesis</keyword>
<dbReference type="HOGENOM" id="CLU_031953_0_3_6"/>
<keyword evidence="10" id="KW-1185">Reference proteome</keyword>
<dbReference type="KEGG" id="tti:THITH_09495"/>
<evidence type="ECO:0000256" key="5">
    <source>
        <dbReference type="ARBA" id="ARBA00023002"/>
    </source>
</evidence>
<dbReference type="AlphaFoldDB" id="W0DMH0"/>
<dbReference type="PANTHER" id="PTHR42979:SF1">
    <property type="entry name" value="3-ISOPROPYLMALATE DEHYDROGENASE"/>
    <property type="match status" value="1"/>
</dbReference>
<keyword evidence="6" id="KW-0520">NAD</keyword>
<gene>
    <name evidence="9" type="ORF">THITH_09495</name>
</gene>
<keyword evidence="7" id="KW-0100">Branched-chain amino acid biosynthesis</keyword>
<dbReference type="STRING" id="713585.THITH_09495"/>
<dbReference type="SUPFAM" id="SSF53659">
    <property type="entry name" value="Isocitrate/Isopropylmalate dehydrogenase-like"/>
    <property type="match status" value="1"/>
</dbReference>
<dbReference type="GO" id="GO:0009098">
    <property type="term" value="P:L-leucine biosynthetic process"/>
    <property type="evidence" value="ECO:0007669"/>
    <property type="project" value="UniProtKB-KW"/>
</dbReference>
<keyword evidence="3" id="KW-0479">Metal-binding</keyword>
<evidence type="ECO:0000256" key="2">
    <source>
        <dbReference type="ARBA" id="ARBA00022605"/>
    </source>
</evidence>
<evidence type="ECO:0000256" key="6">
    <source>
        <dbReference type="ARBA" id="ARBA00023027"/>
    </source>
</evidence>
<dbReference type="EMBL" id="CP007029">
    <property type="protein sequence ID" value="AHE98462.1"/>
    <property type="molecule type" value="Genomic_DNA"/>
</dbReference>
<name>W0DMH0_9GAMM</name>
<dbReference type="Gene3D" id="3.40.718.10">
    <property type="entry name" value="Isopropylmalate Dehydrogenase"/>
    <property type="match status" value="1"/>
</dbReference>
<feature type="domain" description="Isopropylmalate dehydrogenase-like" evidence="8">
    <location>
        <begin position="5"/>
        <end position="296"/>
    </location>
</feature>
<keyword evidence="4" id="KW-0460">Magnesium</keyword>